<sequence length="265" mass="28973">MRLLWIFFGVICCVSLSECADAIPCSDHEDCGAVHCPAGYAPYCATILFNQCKCSPSDAWWGHWSPWSQCTVTCGAVSGSRSRIRSCVTRGVTPDYCVGKFSQVETCQASLPHCPQDGQWGHWSVWSSCSKSCGMGTRFRHRECNNPRPAFGGSSCTVGQSTSLQPCSNTCPTPTTTRTTTMTTTTLQTSGKPCPSCDANLNCVWNQTCADSETCMVRAVLEHGFQFSVHCILSSDCQLMTTYIKSAEIYCCDDRSCLQRYLPGV</sequence>
<keyword evidence="3" id="KW-1015">Disulfide bond</keyword>
<protein>
    <recommendedName>
        <fullName evidence="7">Hemicentin-1</fullName>
    </recommendedName>
</protein>
<evidence type="ECO:0000256" key="1">
    <source>
        <dbReference type="ARBA" id="ARBA00004613"/>
    </source>
</evidence>
<dbReference type="SMART" id="SM00209">
    <property type="entry name" value="TSP1"/>
    <property type="match status" value="2"/>
</dbReference>
<evidence type="ECO:0000313" key="6">
    <source>
        <dbReference type="Proteomes" id="UP000005408"/>
    </source>
</evidence>
<dbReference type="GO" id="GO:0005576">
    <property type="term" value="C:extracellular region"/>
    <property type="evidence" value="ECO:0007669"/>
    <property type="project" value="UniProtKB-SubCell"/>
</dbReference>
<dbReference type="OrthoDB" id="6273859at2759"/>
<dbReference type="Gene3D" id="2.20.100.10">
    <property type="entry name" value="Thrombospondin type-1 (TSP1) repeat"/>
    <property type="match status" value="2"/>
</dbReference>
<evidence type="ECO:0000256" key="3">
    <source>
        <dbReference type="ARBA" id="ARBA00023157"/>
    </source>
</evidence>
<evidence type="ECO:0000256" key="4">
    <source>
        <dbReference type="SAM" id="SignalP"/>
    </source>
</evidence>
<keyword evidence="2" id="KW-0964">Secreted</keyword>
<reference evidence="5" key="1">
    <citation type="submission" date="2022-08" db="UniProtKB">
        <authorList>
            <consortium name="EnsemblMetazoa"/>
        </authorList>
    </citation>
    <scope>IDENTIFICATION</scope>
    <source>
        <strain evidence="5">05x7-T-G4-1.051#20</strain>
    </source>
</reference>
<comment type="subcellular location">
    <subcellularLocation>
        <location evidence="1">Secreted</location>
    </subcellularLocation>
</comment>
<dbReference type="Pfam" id="PF00090">
    <property type="entry name" value="TSP_1"/>
    <property type="match status" value="2"/>
</dbReference>
<dbReference type="GO" id="GO:0004222">
    <property type="term" value="F:metalloendopeptidase activity"/>
    <property type="evidence" value="ECO:0007669"/>
    <property type="project" value="TreeGrafter"/>
</dbReference>
<dbReference type="GO" id="GO:0006508">
    <property type="term" value="P:proteolysis"/>
    <property type="evidence" value="ECO:0007669"/>
    <property type="project" value="TreeGrafter"/>
</dbReference>
<name>A0A8W8NAA2_MAGGI</name>
<dbReference type="PANTHER" id="PTHR13723">
    <property type="entry name" value="ADAMTS A DISINTEGRIN AND METALLOPROTEASE WITH THROMBOSPONDIN MOTIFS PROTEASE"/>
    <property type="match status" value="1"/>
</dbReference>
<dbReference type="EnsemblMetazoa" id="G5313.1">
    <property type="protein sequence ID" value="G5313.1:cds"/>
    <property type="gene ID" value="G5313"/>
</dbReference>
<dbReference type="GO" id="GO:0030198">
    <property type="term" value="P:extracellular matrix organization"/>
    <property type="evidence" value="ECO:0007669"/>
    <property type="project" value="TreeGrafter"/>
</dbReference>
<keyword evidence="4" id="KW-0732">Signal</keyword>
<proteinExistence type="predicted"/>
<feature type="chain" id="PRO_5036486930" description="Hemicentin-1" evidence="4">
    <location>
        <begin position="23"/>
        <end position="265"/>
    </location>
</feature>
<dbReference type="Proteomes" id="UP000005408">
    <property type="component" value="Unassembled WGS sequence"/>
</dbReference>
<dbReference type="OMA" id="YAPYCAT"/>
<evidence type="ECO:0000256" key="2">
    <source>
        <dbReference type="ARBA" id="ARBA00022525"/>
    </source>
</evidence>
<accession>A0A8W8NAA2</accession>
<keyword evidence="6" id="KW-1185">Reference proteome</keyword>
<dbReference type="SUPFAM" id="SSF82895">
    <property type="entry name" value="TSP-1 type 1 repeat"/>
    <property type="match status" value="2"/>
</dbReference>
<evidence type="ECO:0008006" key="7">
    <source>
        <dbReference type="Google" id="ProtNLM"/>
    </source>
</evidence>
<dbReference type="AlphaFoldDB" id="A0A8W8NAA2"/>
<dbReference type="GO" id="GO:0031012">
    <property type="term" value="C:extracellular matrix"/>
    <property type="evidence" value="ECO:0007669"/>
    <property type="project" value="TreeGrafter"/>
</dbReference>
<dbReference type="InterPro" id="IPR000884">
    <property type="entry name" value="TSP1_rpt"/>
</dbReference>
<dbReference type="InterPro" id="IPR050439">
    <property type="entry name" value="ADAMTS_ADAMTS-like"/>
</dbReference>
<evidence type="ECO:0000313" key="5">
    <source>
        <dbReference type="EnsemblMetazoa" id="G5313.1:cds"/>
    </source>
</evidence>
<dbReference type="InterPro" id="IPR036383">
    <property type="entry name" value="TSP1_rpt_sf"/>
</dbReference>
<feature type="signal peptide" evidence="4">
    <location>
        <begin position="1"/>
        <end position="22"/>
    </location>
</feature>
<dbReference type="FunFam" id="2.20.100.10:FF:000001">
    <property type="entry name" value="semaphorin-5A isoform X1"/>
    <property type="match status" value="1"/>
</dbReference>
<organism evidence="5 6">
    <name type="scientific">Magallana gigas</name>
    <name type="common">Pacific oyster</name>
    <name type="synonym">Crassostrea gigas</name>
    <dbReference type="NCBI Taxonomy" id="29159"/>
    <lineage>
        <taxon>Eukaryota</taxon>
        <taxon>Metazoa</taxon>
        <taxon>Spiralia</taxon>
        <taxon>Lophotrochozoa</taxon>
        <taxon>Mollusca</taxon>
        <taxon>Bivalvia</taxon>
        <taxon>Autobranchia</taxon>
        <taxon>Pteriomorphia</taxon>
        <taxon>Ostreida</taxon>
        <taxon>Ostreoidea</taxon>
        <taxon>Ostreidae</taxon>
        <taxon>Magallana</taxon>
    </lineage>
</organism>
<dbReference type="PANTHER" id="PTHR13723:SF281">
    <property type="entry name" value="PAPILIN"/>
    <property type="match status" value="1"/>
</dbReference>
<dbReference type="PROSITE" id="PS50092">
    <property type="entry name" value="TSP1"/>
    <property type="match status" value="2"/>
</dbReference>